<evidence type="ECO:0000256" key="1">
    <source>
        <dbReference type="ARBA" id="ARBA00022801"/>
    </source>
</evidence>
<dbReference type="AlphaFoldDB" id="A0AAD3D349"/>
<evidence type="ECO:0000256" key="2">
    <source>
        <dbReference type="SAM" id="SignalP"/>
    </source>
</evidence>
<dbReference type="Proteomes" id="UP001054902">
    <property type="component" value="Unassembled WGS sequence"/>
</dbReference>
<gene>
    <name evidence="4" type="ORF">CTEN210_11720</name>
</gene>
<dbReference type="PANTHER" id="PTHR48081:SF33">
    <property type="entry name" value="KYNURENINE FORMAMIDASE"/>
    <property type="match status" value="1"/>
</dbReference>
<dbReference type="EMBL" id="BLLK01000047">
    <property type="protein sequence ID" value="GFH55244.1"/>
    <property type="molecule type" value="Genomic_DNA"/>
</dbReference>
<feature type="domain" description="BD-FAE-like" evidence="3">
    <location>
        <begin position="312"/>
        <end position="532"/>
    </location>
</feature>
<keyword evidence="2" id="KW-0732">Signal</keyword>
<keyword evidence="5" id="KW-1185">Reference proteome</keyword>
<dbReference type="GO" id="GO:0016787">
    <property type="term" value="F:hydrolase activity"/>
    <property type="evidence" value="ECO:0007669"/>
    <property type="project" value="UniProtKB-KW"/>
</dbReference>
<dbReference type="Gene3D" id="3.40.50.1820">
    <property type="entry name" value="alpha/beta hydrolase"/>
    <property type="match status" value="1"/>
</dbReference>
<evidence type="ECO:0000259" key="3">
    <source>
        <dbReference type="Pfam" id="PF20434"/>
    </source>
</evidence>
<sequence>MRWRASFILVSGVLFAVFTDGFVVPTRTTASRYDHLVPHSLASHGCFHVTYKRVSLLQSLQSKREHDFSSHRYKVPSPKSGKSITVKIKEFEKDEAEIHSEYKTYSHLFQDHKERTFLEEKEESNLMNDLDNYILSYGRDSKDRKHLLLYFFEIDDSMENDCQESQLIGIMEVGLEHPSNEPEIKPSLLASIVPSPKSQRAYISNVVLDPQYKGGGYTKLFMQCCENLTKEWGYNELNLGGQPKETIAEVLPIPWLKRNLDNGTLRSIADGLFALTAPSLALANFSAFQKFVHLTSNRKVLQYGSHKTQFVDIFVPENQQPRGFVMFVHGGAWGTGTPWFYRLCARPFLEAGMAVGVVGYRTYPDGNVQDQVHDLENAASCILKEYPQLVNPHNTNDCDDWLGVNLVAHSSGAHIASLMTIERIEKLFENNSDTFDTTTLPFDNLLCLSGVYSISNHLEFEMMRGVAPYSPLTPANGYTQESFDFYSPPRRLEALLSNTNRKNAKDVMNRMLPRILVTHGIQDSEVPFTTTRQAVKKYRSLGIENIDEMYPNSGHKDVVVDLSFGGHAATTIIDWIRS</sequence>
<feature type="chain" id="PRO_5042208589" description="BD-FAE-like domain-containing protein" evidence="2">
    <location>
        <begin position="22"/>
        <end position="578"/>
    </location>
</feature>
<proteinExistence type="predicted"/>
<name>A0AAD3D349_9STRA</name>
<dbReference type="InterPro" id="IPR016181">
    <property type="entry name" value="Acyl_CoA_acyltransferase"/>
</dbReference>
<dbReference type="SUPFAM" id="SSF53474">
    <property type="entry name" value="alpha/beta-Hydrolases"/>
    <property type="match status" value="1"/>
</dbReference>
<accession>A0AAD3D349</accession>
<dbReference type="InterPro" id="IPR050300">
    <property type="entry name" value="GDXG_lipolytic_enzyme"/>
</dbReference>
<dbReference type="PANTHER" id="PTHR48081">
    <property type="entry name" value="AB HYDROLASE SUPERFAMILY PROTEIN C4A8.06C"/>
    <property type="match status" value="1"/>
</dbReference>
<dbReference type="InterPro" id="IPR029058">
    <property type="entry name" value="AB_hydrolase_fold"/>
</dbReference>
<comment type="caution">
    <text evidence="4">The sequence shown here is derived from an EMBL/GenBank/DDBJ whole genome shotgun (WGS) entry which is preliminary data.</text>
</comment>
<dbReference type="CDD" id="cd04301">
    <property type="entry name" value="NAT_SF"/>
    <property type="match status" value="1"/>
</dbReference>
<feature type="signal peptide" evidence="2">
    <location>
        <begin position="1"/>
        <end position="21"/>
    </location>
</feature>
<protein>
    <recommendedName>
        <fullName evidence="3">BD-FAE-like domain-containing protein</fullName>
    </recommendedName>
</protein>
<dbReference type="Pfam" id="PF20434">
    <property type="entry name" value="BD-FAE"/>
    <property type="match status" value="1"/>
</dbReference>
<reference evidence="4 5" key="1">
    <citation type="journal article" date="2021" name="Sci. Rep.">
        <title>The genome of the diatom Chaetoceros tenuissimus carries an ancient integrated fragment of an extant virus.</title>
        <authorList>
            <person name="Hongo Y."/>
            <person name="Kimura K."/>
            <person name="Takaki Y."/>
            <person name="Yoshida Y."/>
            <person name="Baba S."/>
            <person name="Kobayashi G."/>
            <person name="Nagasaki K."/>
            <person name="Hano T."/>
            <person name="Tomaru Y."/>
        </authorList>
    </citation>
    <scope>NUCLEOTIDE SEQUENCE [LARGE SCALE GENOMIC DNA]</scope>
    <source>
        <strain evidence="4 5">NIES-3715</strain>
    </source>
</reference>
<dbReference type="SUPFAM" id="SSF55729">
    <property type="entry name" value="Acyl-CoA N-acyltransferases (Nat)"/>
    <property type="match status" value="1"/>
</dbReference>
<dbReference type="Gene3D" id="3.40.630.30">
    <property type="match status" value="1"/>
</dbReference>
<dbReference type="InterPro" id="IPR049492">
    <property type="entry name" value="BD-FAE-like_dom"/>
</dbReference>
<evidence type="ECO:0000313" key="5">
    <source>
        <dbReference type="Proteomes" id="UP001054902"/>
    </source>
</evidence>
<keyword evidence="1" id="KW-0378">Hydrolase</keyword>
<evidence type="ECO:0000313" key="4">
    <source>
        <dbReference type="EMBL" id="GFH55244.1"/>
    </source>
</evidence>
<organism evidence="4 5">
    <name type="scientific">Chaetoceros tenuissimus</name>
    <dbReference type="NCBI Taxonomy" id="426638"/>
    <lineage>
        <taxon>Eukaryota</taxon>
        <taxon>Sar</taxon>
        <taxon>Stramenopiles</taxon>
        <taxon>Ochrophyta</taxon>
        <taxon>Bacillariophyta</taxon>
        <taxon>Coscinodiscophyceae</taxon>
        <taxon>Chaetocerotophycidae</taxon>
        <taxon>Chaetocerotales</taxon>
        <taxon>Chaetocerotaceae</taxon>
        <taxon>Chaetoceros</taxon>
    </lineage>
</organism>